<organism evidence="1 2">
    <name type="scientific">Rhipicephalus microplus</name>
    <name type="common">Cattle tick</name>
    <name type="synonym">Boophilus microplus</name>
    <dbReference type="NCBI Taxonomy" id="6941"/>
    <lineage>
        <taxon>Eukaryota</taxon>
        <taxon>Metazoa</taxon>
        <taxon>Ecdysozoa</taxon>
        <taxon>Arthropoda</taxon>
        <taxon>Chelicerata</taxon>
        <taxon>Arachnida</taxon>
        <taxon>Acari</taxon>
        <taxon>Parasitiformes</taxon>
        <taxon>Ixodida</taxon>
        <taxon>Ixodoidea</taxon>
        <taxon>Ixodidae</taxon>
        <taxon>Rhipicephalinae</taxon>
        <taxon>Rhipicephalus</taxon>
        <taxon>Boophilus</taxon>
    </lineage>
</organism>
<comment type="caution">
    <text evidence="1">The sequence shown here is derived from an EMBL/GenBank/DDBJ whole genome shotgun (WGS) entry which is preliminary data.</text>
</comment>
<dbReference type="VEuPathDB" id="VectorBase:LOC119181533"/>
<proteinExistence type="predicted"/>
<dbReference type="GO" id="GO:0035269">
    <property type="term" value="P:protein O-linked glycosylation via mannose"/>
    <property type="evidence" value="ECO:0007669"/>
    <property type="project" value="TreeGrafter"/>
</dbReference>
<dbReference type="Gene3D" id="1.25.40.10">
    <property type="entry name" value="Tetratricopeptide repeat domain"/>
    <property type="match status" value="1"/>
</dbReference>
<dbReference type="EMBL" id="JABSTU010005737">
    <property type="protein sequence ID" value="KAH7938692.1"/>
    <property type="molecule type" value="Genomic_DNA"/>
</dbReference>
<accession>A0A9J6CWC3</accession>
<dbReference type="Proteomes" id="UP000821866">
    <property type="component" value="Unassembled WGS sequence"/>
</dbReference>
<dbReference type="AlphaFoldDB" id="A0A9J6CWC3"/>
<evidence type="ECO:0000313" key="1">
    <source>
        <dbReference type="EMBL" id="KAH7938692.1"/>
    </source>
</evidence>
<dbReference type="PANTHER" id="PTHR44216">
    <property type="entry name" value="PROTEIN O-MANNOSYL-TRANSFERASE TMTC2"/>
    <property type="match status" value="1"/>
</dbReference>
<protein>
    <submittedName>
        <fullName evidence="1">Uncharacterized protein</fullName>
    </submittedName>
</protein>
<sequence length="187" mass="20751">MQPPQPGFDPATCGAKYYVNGRQVCGYDLVNATLHCACSVLVAVVARRVMRIAALHACLATMLFAAHPVHAEAALHYILKNLEQCDVDDLHCANIHSIHSGMLKDLGDLTSSAQSYEAAIRLDPYLAHAHLDLAVIRHLKSVYPGAFRHYRVAMSLDPKNQLIIDNMANLRRRITWSLTSFHDCDYG</sequence>
<dbReference type="SUPFAM" id="SSF48452">
    <property type="entry name" value="TPR-like"/>
    <property type="match status" value="1"/>
</dbReference>
<keyword evidence="2" id="KW-1185">Reference proteome</keyword>
<dbReference type="PANTHER" id="PTHR44216:SF3">
    <property type="entry name" value="PROTEIN O-MANNOSYL-TRANSFERASE TMTC2"/>
    <property type="match status" value="1"/>
</dbReference>
<dbReference type="InterPro" id="IPR052384">
    <property type="entry name" value="TMTC_O-mannosyltransferase"/>
</dbReference>
<dbReference type="VEuPathDB" id="VectorBase:LOC119181527"/>
<reference evidence="1" key="1">
    <citation type="journal article" date="2020" name="Cell">
        <title>Large-Scale Comparative Analyses of Tick Genomes Elucidate Their Genetic Diversity and Vector Capacities.</title>
        <authorList>
            <consortium name="Tick Genome and Microbiome Consortium (TIGMIC)"/>
            <person name="Jia N."/>
            <person name="Wang J."/>
            <person name="Shi W."/>
            <person name="Du L."/>
            <person name="Sun Y."/>
            <person name="Zhan W."/>
            <person name="Jiang J.F."/>
            <person name="Wang Q."/>
            <person name="Zhang B."/>
            <person name="Ji P."/>
            <person name="Bell-Sakyi L."/>
            <person name="Cui X.M."/>
            <person name="Yuan T.T."/>
            <person name="Jiang B.G."/>
            <person name="Yang W.F."/>
            <person name="Lam T.T."/>
            <person name="Chang Q.C."/>
            <person name="Ding S.J."/>
            <person name="Wang X.J."/>
            <person name="Zhu J.G."/>
            <person name="Ruan X.D."/>
            <person name="Zhao L."/>
            <person name="Wei J.T."/>
            <person name="Ye R.Z."/>
            <person name="Que T.C."/>
            <person name="Du C.H."/>
            <person name="Zhou Y.H."/>
            <person name="Cheng J.X."/>
            <person name="Dai P.F."/>
            <person name="Guo W.B."/>
            <person name="Han X.H."/>
            <person name="Huang E.J."/>
            <person name="Li L.F."/>
            <person name="Wei W."/>
            <person name="Gao Y.C."/>
            <person name="Liu J.Z."/>
            <person name="Shao H.Z."/>
            <person name="Wang X."/>
            <person name="Wang C.C."/>
            <person name="Yang T.C."/>
            <person name="Huo Q.B."/>
            <person name="Li W."/>
            <person name="Chen H.Y."/>
            <person name="Chen S.E."/>
            <person name="Zhou L.G."/>
            <person name="Ni X.B."/>
            <person name="Tian J.H."/>
            <person name="Sheng Y."/>
            <person name="Liu T."/>
            <person name="Pan Y.S."/>
            <person name="Xia L.Y."/>
            <person name="Li J."/>
            <person name="Zhao F."/>
            <person name="Cao W.C."/>
        </authorList>
    </citation>
    <scope>NUCLEOTIDE SEQUENCE</scope>
    <source>
        <strain evidence="1">Rmic-2018</strain>
    </source>
</reference>
<dbReference type="InterPro" id="IPR011990">
    <property type="entry name" value="TPR-like_helical_dom_sf"/>
</dbReference>
<dbReference type="GO" id="GO:0000030">
    <property type="term" value="F:mannosyltransferase activity"/>
    <property type="evidence" value="ECO:0007669"/>
    <property type="project" value="TreeGrafter"/>
</dbReference>
<evidence type="ECO:0000313" key="2">
    <source>
        <dbReference type="Proteomes" id="UP000821866"/>
    </source>
</evidence>
<dbReference type="GO" id="GO:0005789">
    <property type="term" value="C:endoplasmic reticulum membrane"/>
    <property type="evidence" value="ECO:0007669"/>
    <property type="project" value="TreeGrafter"/>
</dbReference>
<reference evidence="1" key="2">
    <citation type="submission" date="2021-09" db="EMBL/GenBank/DDBJ databases">
        <authorList>
            <person name="Jia N."/>
            <person name="Wang J."/>
            <person name="Shi W."/>
            <person name="Du L."/>
            <person name="Sun Y."/>
            <person name="Zhan W."/>
            <person name="Jiang J."/>
            <person name="Wang Q."/>
            <person name="Zhang B."/>
            <person name="Ji P."/>
            <person name="Sakyi L.B."/>
            <person name="Cui X."/>
            <person name="Yuan T."/>
            <person name="Jiang B."/>
            <person name="Yang W."/>
            <person name="Lam T.T.-Y."/>
            <person name="Chang Q."/>
            <person name="Ding S."/>
            <person name="Wang X."/>
            <person name="Zhu J."/>
            <person name="Ruan X."/>
            <person name="Zhao L."/>
            <person name="Wei J."/>
            <person name="Que T."/>
            <person name="Du C."/>
            <person name="Cheng J."/>
            <person name="Dai P."/>
            <person name="Han X."/>
            <person name="Huang E."/>
            <person name="Gao Y."/>
            <person name="Liu J."/>
            <person name="Shao H."/>
            <person name="Ye R."/>
            <person name="Li L."/>
            <person name="Wei W."/>
            <person name="Wang X."/>
            <person name="Wang C."/>
            <person name="Huo Q."/>
            <person name="Li W."/>
            <person name="Guo W."/>
            <person name="Chen H."/>
            <person name="Chen S."/>
            <person name="Zhou L."/>
            <person name="Zhou L."/>
            <person name="Ni X."/>
            <person name="Tian J."/>
            <person name="Zhou Y."/>
            <person name="Sheng Y."/>
            <person name="Liu T."/>
            <person name="Pan Y."/>
            <person name="Xia L."/>
            <person name="Li J."/>
            <person name="Zhao F."/>
            <person name="Cao W."/>
        </authorList>
    </citation>
    <scope>NUCLEOTIDE SEQUENCE</scope>
    <source>
        <strain evidence="1">Rmic-2018</strain>
        <tissue evidence="1">Larvae</tissue>
    </source>
</reference>
<gene>
    <name evidence="1" type="ORF">HPB51_028790</name>
</gene>
<name>A0A9J6CWC3_RHIMP</name>